<dbReference type="InterPro" id="IPR024311">
    <property type="entry name" value="Lipocalin-like"/>
</dbReference>
<dbReference type="Pfam" id="PF13648">
    <property type="entry name" value="Lipocalin_4"/>
    <property type="match status" value="1"/>
</dbReference>
<evidence type="ECO:0000313" key="2">
    <source>
        <dbReference type="EMBL" id="MDG4715332.1"/>
    </source>
</evidence>
<organism evidence="2 3">
    <name type="scientific">Winogradskyella marincola</name>
    <dbReference type="NCBI Taxonomy" id="3037795"/>
    <lineage>
        <taxon>Bacteria</taxon>
        <taxon>Pseudomonadati</taxon>
        <taxon>Bacteroidota</taxon>
        <taxon>Flavobacteriia</taxon>
        <taxon>Flavobacteriales</taxon>
        <taxon>Flavobacteriaceae</taxon>
        <taxon>Winogradskyella</taxon>
    </lineage>
</organism>
<evidence type="ECO:0000313" key="3">
    <source>
        <dbReference type="Proteomes" id="UP001529085"/>
    </source>
</evidence>
<dbReference type="EMBL" id="JARSBN010000003">
    <property type="protein sequence ID" value="MDG4715332.1"/>
    <property type="molecule type" value="Genomic_DNA"/>
</dbReference>
<keyword evidence="3" id="KW-1185">Reference proteome</keyword>
<name>A0ABT6FZW1_9FLAO</name>
<evidence type="ECO:0000259" key="1">
    <source>
        <dbReference type="Pfam" id="PF13648"/>
    </source>
</evidence>
<protein>
    <submittedName>
        <fullName evidence="2">Lipocalin family protein</fullName>
    </submittedName>
</protein>
<sequence>MESATYNGQSINDTETVFFKNDNTVRFDYVGNDFGNATWTKSGTQIVMEFGDPEPFVVEILELTETRLKWREDDNGDILIETFTKQ</sequence>
<comment type="caution">
    <text evidence="2">The sequence shown here is derived from an EMBL/GenBank/DDBJ whole genome shotgun (WGS) entry which is preliminary data.</text>
</comment>
<accession>A0ABT6FZW1</accession>
<reference evidence="2 3" key="1">
    <citation type="submission" date="2023-03" db="EMBL/GenBank/DDBJ databases">
        <title>Strain YYF002 represents a novel species in the genus Winogradskyella isolated from seawater.</title>
        <authorList>
            <person name="Fu Z.-Y."/>
        </authorList>
    </citation>
    <scope>NUCLEOTIDE SEQUENCE [LARGE SCALE GENOMIC DNA]</scope>
    <source>
        <strain evidence="2 3">YYF002</strain>
    </source>
</reference>
<proteinExistence type="predicted"/>
<dbReference type="Proteomes" id="UP001529085">
    <property type="component" value="Unassembled WGS sequence"/>
</dbReference>
<dbReference type="RefSeq" id="WP_278005236.1">
    <property type="nucleotide sequence ID" value="NZ_JARSBN010000003.1"/>
</dbReference>
<gene>
    <name evidence="2" type="ORF">P7122_05580</name>
</gene>
<feature type="domain" description="Lipocalin-like" evidence="1">
    <location>
        <begin position="6"/>
        <end position="70"/>
    </location>
</feature>